<dbReference type="Proteomes" id="UP001597045">
    <property type="component" value="Unassembled WGS sequence"/>
</dbReference>
<comment type="caution">
    <text evidence="1">The sequence shown here is derived from an EMBL/GenBank/DDBJ whole genome shotgun (WGS) entry which is preliminary data.</text>
</comment>
<keyword evidence="2" id="KW-1185">Reference proteome</keyword>
<feature type="non-terminal residue" evidence="1">
    <location>
        <position position="1"/>
    </location>
</feature>
<reference evidence="2" key="1">
    <citation type="journal article" date="2019" name="Int. J. Syst. Evol. Microbiol.">
        <title>The Global Catalogue of Microorganisms (GCM) 10K type strain sequencing project: providing services to taxonomists for standard genome sequencing and annotation.</title>
        <authorList>
            <consortium name="The Broad Institute Genomics Platform"/>
            <consortium name="The Broad Institute Genome Sequencing Center for Infectious Disease"/>
            <person name="Wu L."/>
            <person name="Ma J."/>
        </authorList>
    </citation>
    <scope>NUCLEOTIDE SEQUENCE [LARGE SCALE GENOMIC DNA]</scope>
    <source>
        <strain evidence="2">JCM 31486</strain>
    </source>
</reference>
<accession>A0ABW3MJT9</accession>
<organism evidence="1 2">
    <name type="scientific">Kibdelosporangium lantanae</name>
    <dbReference type="NCBI Taxonomy" id="1497396"/>
    <lineage>
        <taxon>Bacteria</taxon>
        <taxon>Bacillati</taxon>
        <taxon>Actinomycetota</taxon>
        <taxon>Actinomycetes</taxon>
        <taxon>Pseudonocardiales</taxon>
        <taxon>Pseudonocardiaceae</taxon>
        <taxon>Kibdelosporangium</taxon>
    </lineage>
</organism>
<proteinExistence type="predicted"/>
<evidence type="ECO:0000313" key="1">
    <source>
        <dbReference type="EMBL" id="MFD1050865.1"/>
    </source>
</evidence>
<name>A0ABW3MJT9_9PSEU</name>
<protein>
    <submittedName>
        <fullName evidence="1">Uncharacterized protein</fullName>
    </submittedName>
</protein>
<gene>
    <name evidence="1" type="ORF">ACFQ1S_37695</name>
</gene>
<sequence>PLALRIAAANLVTHPDLTVGEYINRLTEGDRLTELGIENDQQAAVRVSFDLSYQALPPTTARLFRLLGLVPGP</sequence>
<evidence type="ECO:0000313" key="2">
    <source>
        <dbReference type="Proteomes" id="UP001597045"/>
    </source>
</evidence>
<dbReference type="EMBL" id="JBHTIS010003150">
    <property type="protein sequence ID" value="MFD1050865.1"/>
    <property type="molecule type" value="Genomic_DNA"/>
</dbReference>